<sequence length="514" mass="59831">MSKGYWAKRALRRMDEYHRDADRVIGKVLEAYQGSIADINEEMMKILNTYSKNSKLSPEEAKQYLTNIESKEYLNRLKERIKTITDEDLKTELLRRINAPAYRARLTRLQALKEKLNIEVKRLADVQIREMEQGLFNTAHRAYYSTIFDIQRRTGIGFSFAEIPAKQIEEILKNPWSGKHFSKRIWGNTDKLAVELEHILTKGFMSGASIQKMSKEIADTMQVGEFAATRLIRTETTYVANMAELAAYKEAGVEKLMFLATLDSRTSEICRSNDGNIIPVDKAIPGENIPPLHPNCRSTTIEVFEDDDLSKLKRRARDPVTGESKTVPANITYKEWYEENVANNPKAQAEEKKFKNRASDKKQYSMYREVLGEDLPVKDFAEFQDLKYNDNEEWEKLKSDYRYKNMLNKRKIVNEDKNNRSLPLESEPNSITDLIYDGKVKQRRIYDDNGKAVKDIDTTDHNKPKYHPMGAHKHEYNYNDKNPRGKPEYFTEDELRQNKDIIKEGENYNGNKSK</sequence>
<feature type="domain" description="ENT" evidence="2">
    <location>
        <begin position="13"/>
        <end position="101"/>
    </location>
</feature>
<organism evidence="3 4">
    <name type="scientific">Fonticella tunisiensis</name>
    <dbReference type="NCBI Taxonomy" id="1096341"/>
    <lineage>
        <taxon>Bacteria</taxon>
        <taxon>Bacillati</taxon>
        <taxon>Bacillota</taxon>
        <taxon>Clostridia</taxon>
        <taxon>Eubacteriales</taxon>
        <taxon>Clostridiaceae</taxon>
        <taxon>Fonticella</taxon>
    </lineage>
</organism>
<reference evidence="3 4" key="1">
    <citation type="submission" date="2019-03" db="EMBL/GenBank/DDBJ databases">
        <title>Genomic Encyclopedia of Type Strains, Phase IV (KMG-IV): sequencing the most valuable type-strain genomes for metagenomic binning, comparative biology and taxonomic classification.</title>
        <authorList>
            <person name="Goeker M."/>
        </authorList>
    </citation>
    <scope>NUCLEOTIDE SEQUENCE [LARGE SCALE GENOMIC DNA]</scope>
    <source>
        <strain evidence="3 4">DSM 24455</strain>
    </source>
</reference>
<evidence type="ECO:0000256" key="1">
    <source>
        <dbReference type="SAM" id="MobiDB-lite"/>
    </source>
</evidence>
<name>A0A4R7KWY0_9CLOT</name>
<dbReference type="Proteomes" id="UP000295325">
    <property type="component" value="Unassembled WGS sequence"/>
</dbReference>
<keyword evidence="4" id="KW-1185">Reference proteome</keyword>
<accession>A0A4R7KWY0</accession>
<evidence type="ECO:0000259" key="2">
    <source>
        <dbReference type="PROSITE" id="PS51138"/>
    </source>
</evidence>
<dbReference type="RefSeq" id="WP_133627064.1">
    <property type="nucleotide sequence ID" value="NZ_SOAZ01000002.1"/>
</dbReference>
<dbReference type="OrthoDB" id="9765386at2"/>
<dbReference type="NCBIfam" id="TIGR01641">
    <property type="entry name" value="phageSPP1_gp7"/>
    <property type="match status" value="1"/>
</dbReference>
<protein>
    <submittedName>
        <fullName evidence="3">SPP1 gp7 family putative phage head morphogenesis protein</fullName>
    </submittedName>
</protein>
<gene>
    <name evidence="3" type="ORF">EDD71_102178</name>
</gene>
<dbReference type="InterPro" id="IPR005491">
    <property type="entry name" value="ENT_dom"/>
</dbReference>
<proteinExistence type="predicted"/>
<dbReference type="PROSITE" id="PS51138">
    <property type="entry name" value="ENT"/>
    <property type="match status" value="1"/>
</dbReference>
<evidence type="ECO:0000313" key="3">
    <source>
        <dbReference type="EMBL" id="TDT63416.1"/>
    </source>
</evidence>
<evidence type="ECO:0000313" key="4">
    <source>
        <dbReference type="Proteomes" id="UP000295325"/>
    </source>
</evidence>
<dbReference type="EMBL" id="SOAZ01000002">
    <property type="protein sequence ID" value="TDT63416.1"/>
    <property type="molecule type" value="Genomic_DNA"/>
</dbReference>
<feature type="compositionally biased region" description="Basic and acidic residues" evidence="1">
    <location>
        <begin position="472"/>
        <end position="506"/>
    </location>
</feature>
<dbReference type="Pfam" id="PF04233">
    <property type="entry name" value="Phage_Mu_F"/>
    <property type="match status" value="1"/>
</dbReference>
<feature type="region of interest" description="Disordered" evidence="1">
    <location>
        <begin position="455"/>
        <end position="514"/>
    </location>
</feature>
<dbReference type="InterPro" id="IPR006528">
    <property type="entry name" value="Phage_head_morphogenesis_dom"/>
</dbReference>
<comment type="caution">
    <text evidence="3">The sequence shown here is derived from an EMBL/GenBank/DDBJ whole genome shotgun (WGS) entry which is preliminary data.</text>
</comment>
<dbReference type="AlphaFoldDB" id="A0A4R7KWY0"/>